<evidence type="ECO:0000256" key="1">
    <source>
        <dbReference type="SAM" id="MobiDB-lite"/>
    </source>
</evidence>
<protein>
    <submittedName>
        <fullName evidence="2">Uncharacterized protein</fullName>
    </submittedName>
</protein>
<comment type="caution">
    <text evidence="2">The sequence shown here is derived from an EMBL/GenBank/DDBJ whole genome shotgun (WGS) entry which is preliminary data.</text>
</comment>
<feature type="compositionally biased region" description="Basic and acidic residues" evidence="1">
    <location>
        <begin position="223"/>
        <end position="249"/>
    </location>
</feature>
<feature type="region of interest" description="Disordered" evidence="1">
    <location>
        <begin position="219"/>
        <end position="270"/>
    </location>
</feature>
<dbReference type="AlphaFoldDB" id="A0A5J5EV76"/>
<sequence length="341" mass="37833">MASSFLSVNNHQQSVYNYLASFTPDSAYLLPDLTAGKNTRNNSYSHEDIAYPVQPWPDFTRAACEPRFRQQLHDAFVAAPHTFFSPQKGNPLKAVSSETGVRYYLNRTLSAQVNRALEASRYSLQDCAGADWGDTADHVGVADTKAIRVVGDYKVSWKWRSEWRNEAYQNPKDRDESAWGVLKVAEPVLWEPSRPQVWGIALALWFLHAMAASDGDQWALAPGEKKRDPGRRTRQATADKRKQVEKQNEATDENPVVNAAGTSSEKPAQKAVRARTHGIKAVGKENHVETATQKVTQVLKNRMKAESEALQVKAGTSEGSSAAGSPEVRRSKRLAALERKG</sequence>
<reference evidence="2 3" key="1">
    <citation type="submission" date="2019-09" db="EMBL/GenBank/DDBJ databases">
        <title>Draft genome of the ectomycorrhizal ascomycete Sphaerosporella brunnea.</title>
        <authorList>
            <consortium name="DOE Joint Genome Institute"/>
            <person name="Benucci G.M."/>
            <person name="Marozzi G."/>
            <person name="Antonielli L."/>
            <person name="Sanchez S."/>
            <person name="Marco P."/>
            <person name="Wang X."/>
            <person name="Falini L.B."/>
            <person name="Barry K."/>
            <person name="Haridas S."/>
            <person name="Lipzen A."/>
            <person name="Labutti K."/>
            <person name="Grigoriev I.V."/>
            <person name="Murat C."/>
            <person name="Martin F."/>
            <person name="Albertini E."/>
            <person name="Donnini D."/>
            <person name="Bonito G."/>
        </authorList>
    </citation>
    <scope>NUCLEOTIDE SEQUENCE [LARGE SCALE GENOMIC DNA]</scope>
    <source>
        <strain evidence="2 3">Sb_GMNB300</strain>
    </source>
</reference>
<dbReference type="OrthoDB" id="4367324at2759"/>
<evidence type="ECO:0000313" key="2">
    <source>
        <dbReference type="EMBL" id="KAA8904225.1"/>
    </source>
</evidence>
<dbReference type="InParanoid" id="A0A5J5EV76"/>
<dbReference type="EMBL" id="VXIS01000111">
    <property type="protein sequence ID" value="KAA8904225.1"/>
    <property type="molecule type" value="Genomic_DNA"/>
</dbReference>
<keyword evidence="3" id="KW-1185">Reference proteome</keyword>
<feature type="region of interest" description="Disordered" evidence="1">
    <location>
        <begin position="306"/>
        <end position="341"/>
    </location>
</feature>
<organism evidence="2 3">
    <name type="scientific">Sphaerosporella brunnea</name>
    <dbReference type="NCBI Taxonomy" id="1250544"/>
    <lineage>
        <taxon>Eukaryota</taxon>
        <taxon>Fungi</taxon>
        <taxon>Dikarya</taxon>
        <taxon>Ascomycota</taxon>
        <taxon>Pezizomycotina</taxon>
        <taxon>Pezizomycetes</taxon>
        <taxon>Pezizales</taxon>
        <taxon>Pyronemataceae</taxon>
        <taxon>Sphaerosporella</taxon>
    </lineage>
</organism>
<accession>A0A5J5EV76</accession>
<name>A0A5J5EV76_9PEZI</name>
<gene>
    <name evidence="2" type="ORF">FN846DRAFT_907870</name>
</gene>
<evidence type="ECO:0000313" key="3">
    <source>
        <dbReference type="Proteomes" id="UP000326924"/>
    </source>
</evidence>
<feature type="compositionally biased region" description="Low complexity" evidence="1">
    <location>
        <begin position="314"/>
        <end position="325"/>
    </location>
</feature>
<dbReference type="Proteomes" id="UP000326924">
    <property type="component" value="Unassembled WGS sequence"/>
</dbReference>
<proteinExistence type="predicted"/>